<dbReference type="Pfam" id="PF11306">
    <property type="entry name" value="DUF3108"/>
    <property type="match status" value="1"/>
</dbReference>
<dbReference type="OrthoDB" id="9808473at2"/>
<sequence>MPQIRPQLLSLIALPLMVALGTMKLQYDAAHMKARPSEQEIACSVSNSAFQPGETITYKLYYNWNFVWLSAGEVTFRVKDHKDQYHISALGTTYKSYEWFFKVRDQYDSYVDKETLLPVVSVRDVEEGKYRLYDKVTFDHNRQTATSLRGKTRETAELAQYPVSSCVHDILSMIYYTRNMAFDEARPGKEMPVKIFMDKETWPLKIRYRGREANKKIKGLGRFDVLHISPEVIAGDIFEEGTEVNIWVSDDKNKLPLLIESPLSVGSVKAVLQDYKGLRHDLAAARD</sequence>
<gene>
    <name evidence="1" type="ORF">FRY97_10530</name>
</gene>
<proteinExistence type="predicted"/>
<dbReference type="EMBL" id="VOOR01000019">
    <property type="protein sequence ID" value="TXB63088.1"/>
    <property type="molecule type" value="Genomic_DNA"/>
</dbReference>
<reference evidence="1 2" key="1">
    <citation type="submission" date="2019-08" db="EMBL/GenBank/DDBJ databases">
        <title>Genome of Phaeodactylibacter luteus.</title>
        <authorList>
            <person name="Bowman J.P."/>
        </authorList>
    </citation>
    <scope>NUCLEOTIDE SEQUENCE [LARGE SCALE GENOMIC DNA]</scope>
    <source>
        <strain evidence="1 2">KCTC 42180</strain>
    </source>
</reference>
<organism evidence="1 2">
    <name type="scientific">Phaeodactylibacter luteus</name>
    <dbReference type="NCBI Taxonomy" id="1564516"/>
    <lineage>
        <taxon>Bacteria</taxon>
        <taxon>Pseudomonadati</taxon>
        <taxon>Bacteroidota</taxon>
        <taxon>Saprospiria</taxon>
        <taxon>Saprospirales</taxon>
        <taxon>Haliscomenobacteraceae</taxon>
        <taxon>Phaeodactylibacter</taxon>
    </lineage>
</organism>
<name>A0A5C6RL33_9BACT</name>
<evidence type="ECO:0000313" key="2">
    <source>
        <dbReference type="Proteomes" id="UP000321580"/>
    </source>
</evidence>
<dbReference type="AlphaFoldDB" id="A0A5C6RL33"/>
<comment type="caution">
    <text evidence="1">The sequence shown here is derived from an EMBL/GenBank/DDBJ whole genome shotgun (WGS) entry which is preliminary data.</text>
</comment>
<dbReference type="Proteomes" id="UP000321580">
    <property type="component" value="Unassembled WGS sequence"/>
</dbReference>
<protein>
    <submittedName>
        <fullName evidence="1">DUF3108 domain-containing protein</fullName>
    </submittedName>
</protein>
<dbReference type="RefSeq" id="WP_147167491.1">
    <property type="nucleotide sequence ID" value="NZ_VOOR01000019.1"/>
</dbReference>
<evidence type="ECO:0000313" key="1">
    <source>
        <dbReference type="EMBL" id="TXB63088.1"/>
    </source>
</evidence>
<keyword evidence="2" id="KW-1185">Reference proteome</keyword>
<dbReference type="InterPro" id="IPR021457">
    <property type="entry name" value="DUF3108"/>
</dbReference>
<accession>A0A5C6RL33</accession>